<evidence type="ECO:0000256" key="1">
    <source>
        <dbReference type="ARBA" id="ARBA00004496"/>
    </source>
</evidence>
<protein>
    <submittedName>
        <fullName evidence="6">Putative U2 small nuclear ribonucleoprotein A</fullName>
    </submittedName>
</protein>
<dbReference type="AlphaFoldDB" id="A0A146KBJ9"/>
<name>A0A146KBJ9_9EUKA</name>
<feature type="compositionally biased region" description="Basic and acidic residues" evidence="5">
    <location>
        <begin position="207"/>
        <end position="221"/>
    </location>
</feature>
<organism evidence="6">
    <name type="scientific">Trepomonas sp. PC1</name>
    <dbReference type="NCBI Taxonomy" id="1076344"/>
    <lineage>
        <taxon>Eukaryota</taxon>
        <taxon>Metamonada</taxon>
        <taxon>Diplomonadida</taxon>
        <taxon>Hexamitidae</taxon>
        <taxon>Hexamitinae</taxon>
        <taxon>Trepomonas</taxon>
    </lineage>
</organism>
<keyword evidence="2" id="KW-0963">Cytoplasm</keyword>
<dbReference type="EMBL" id="GDID01002433">
    <property type="protein sequence ID" value="JAP94173.1"/>
    <property type="molecule type" value="Transcribed_RNA"/>
</dbReference>
<dbReference type="Gene3D" id="3.80.10.10">
    <property type="entry name" value="Ribonuclease Inhibitor"/>
    <property type="match status" value="1"/>
</dbReference>
<sequence length="227" mass="26437">MCAWKADVISKLDYSNIQCTSPSQLLEEDPNIKYEKSPSDKYCVKLNDCDLIDTNKLSNLVLKFFKLEFVVVLDLRCNQLTQINDLESFTNIKILYLHGNELEIDALKPIMKMPLTHLTVHGNPLSLIVDYRVYFIQQFPLLKQLDFNGITKNERNWSAGIKVNLNSKRENVILQKMKTVLQNQLYIQQVEEEAQRQKAEYEAKKLQNEKVEDGKKRELQKSKLGVK</sequence>
<dbReference type="SUPFAM" id="SSF52058">
    <property type="entry name" value="L domain-like"/>
    <property type="match status" value="1"/>
</dbReference>
<evidence type="ECO:0000256" key="5">
    <source>
        <dbReference type="SAM" id="MobiDB-lite"/>
    </source>
</evidence>
<evidence type="ECO:0000313" key="6">
    <source>
        <dbReference type="EMBL" id="JAP94173.1"/>
    </source>
</evidence>
<accession>A0A146KBJ9</accession>
<proteinExistence type="predicted"/>
<keyword evidence="6" id="KW-0687">Ribonucleoprotein</keyword>
<comment type="subcellular location">
    <subcellularLocation>
        <location evidence="1">Cytoplasm</location>
    </subcellularLocation>
</comment>
<dbReference type="GO" id="GO:0005737">
    <property type="term" value="C:cytoplasm"/>
    <property type="evidence" value="ECO:0007669"/>
    <property type="project" value="UniProtKB-SubCell"/>
</dbReference>
<evidence type="ECO:0000256" key="4">
    <source>
        <dbReference type="ARBA" id="ARBA00022737"/>
    </source>
</evidence>
<dbReference type="InterPro" id="IPR032675">
    <property type="entry name" value="LRR_dom_sf"/>
</dbReference>
<dbReference type="PANTHER" id="PTHR46545">
    <property type="entry name" value="LEUCINE-RICH REPEAT-CONTAINING PROTEIN 51"/>
    <property type="match status" value="1"/>
</dbReference>
<reference evidence="6" key="1">
    <citation type="submission" date="2015-07" db="EMBL/GenBank/DDBJ databases">
        <title>Adaptation to a free-living lifestyle via gene acquisitions in the diplomonad Trepomonas sp. PC1.</title>
        <authorList>
            <person name="Xu F."/>
            <person name="Jerlstrom-Hultqvist J."/>
            <person name="Kolisko M."/>
            <person name="Simpson A.G.B."/>
            <person name="Roger A.J."/>
            <person name="Svard S.G."/>
            <person name="Andersson J.O."/>
        </authorList>
    </citation>
    <scope>NUCLEOTIDE SEQUENCE</scope>
    <source>
        <strain evidence="6">PC1</strain>
    </source>
</reference>
<dbReference type="PANTHER" id="PTHR46545:SF1">
    <property type="entry name" value="LEUCINE-RICH REPEAT-CONTAINING PROTEIN 51"/>
    <property type="match status" value="1"/>
</dbReference>
<evidence type="ECO:0000256" key="2">
    <source>
        <dbReference type="ARBA" id="ARBA00022490"/>
    </source>
</evidence>
<gene>
    <name evidence="6" type="ORF">TPC1_13277</name>
</gene>
<keyword evidence="4" id="KW-0677">Repeat</keyword>
<feature type="region of interest" description="Disordered" evidence="5">
    <location>
        <begin position="207"/>
        <end position="227"/>
    </location>
</feature>
<evidence type="ECO:0000256" key="3">
    <source>
        <dbReference type="ARBA" id="ARBA00022614"/>
    </source>
</evidence>
<dbReference type="GO" id="GO:1990904">
    <property type="term" value="C:ribonucleoprotein complex"/>
    <property type="evidence" value="ECO:0007669"/>
    <property type="project" value="UniProtKB-KW"/>
</dbReference>
<keyword evidence="3" id="KW-0433">Leucine-rich repeat</keyword>